<gene>
    <name evidence="4" type="primary">LOC6900406</name>
</gene>
<feature type="domain" description="Chitin-binding type-2" evidence="2">
    <location>
        <begin position="186"/>
        <end position="254"/>
    </location>
</feature>
<evidence type="ECO:0000313" key="3">
    <source>
        <dbReference type="Proteomes" id="UP000001819"/>
    </source>
</evidence>
<reference evidence="4" key="1">
    <citation type="submission" date="2025-08" db="UniProtKB">
        <authorList>
            <consortium name="RefSeq"/>
        </authorList>
    </citation>
    <scope>IDENTIFICATION</scope>
    <source>
        <strain evidence="4">MV-25-SWS-2005</strain>
        <tissue evidence="4">Whole body</tissue>
    </source>
</reference>
<feature type="chain" id="PRO_5026112494" description="Chitin-binding type-2 domain-containing protein" evidence="1">
    <location>
        <begin position="21"/>
        <end position="258"/>
    </location>
</feature>
<dbReference type="GO" id="GO:0005576">
    <property type="term" value="C:extracellular region"/>
    <property type="evidence" value="ECO:0007669"/>
    <property type="project" value="InterPro"/>
</dbReference>
<evidence type="ECO:0000259" key="2">
    <source>
        <dbReference type="PROSITE" id="PS50940"/>
    </source>
</evidence>
<evidence type="ECO:0000313" key="4">
    <source>
        <dbReference type="RefSeq" id="XP_002134798.2"/>
    </source>
</evidence>
<dbReference type="KEGG" id="dpo:6900406"/>
<dbReference type="PROSITE" id="PS50940">
    <property type="entry name" value="CHIT_BIND_II"/>
    <property type="match status" value="1"/>
</dbReference>
<name>A0A6I8V0E5_DROPS</name>
<accession>A0A6I8V0E5</accession>
<dbReference type="InParanoid" id="A0A6I8V0E5"/>
<dbReference type="GO" id="GO:0008061">
    <property type="term" value="F:chitin binding"/>
    <property type="evidence" value="ECO:0007669"/>
    <property type="project" value="InterPro"/>
</dbReference>
<dbReference type="AlphaFoldDB" id="A0A6I8V0E5"/>
<dbReference type="ExpressionAtlas" id="A0A6I8V0E5">
    <property type="expression patterns" value="baseline"/>
</dbReference>
<keyword evidence="1" id="KW-0732">Signal</keyword>
<dbReference type="RefSeq" id="XP_002134798.2">
    <property type="nucleotide sequence ID" value="XM_002134762.3"/>
</dbReference>
<keyword evidence="3" id="KW-1185">Reference proteome</keyword>
<feature type="signal peptide" evidence="1">
    <location>
        <begin position="1"/>
        <end position="20"/>
    </location>
</feature>
<dbReference type="Proteomes" id="UP000001819">
    <property type="component" value="Chromosome X"/>
</dbReference>
<evidence type="ECO:0000256" key="1">
    <source>
        <dbReference type="SAM" id="SignalP"/>
    </source>
</evidence>
<protein>
    <recommendedName>
        <fullName evidence="2">Chitin-binding type-2 domain-containing protein</fullName>
    </recommendedName>
</protein>
<proteinExistence type="predicted"/>
<sequence>MRNTLAFSAIAALLLVSVAAQECNECQSSNDALCLSTTEYKNCMNNVAIGDTETCPTGTVCSNTAEVCVKSESVDGVNILDVCGGSSGGSSEGNGENCGVCIGSGKFACVSKTQYARCVDQKVSTTPYACGTDETCITEALGTYGTLCVPNCALTFIGLSASTSTCSNTDYTPPTVPSVPTQTELEAACALSVKTNTFFDIDNTADTTCSSYIYCEKLTESTWLAILYSCKSPTPYYSVDANKCTATKPTRCTTQAQT</sequence>
<dbReference type="InterPro" id="IPR002557">
    <property type="entry name" value="Chitin-bd_dom"/>
</dbReference>
<organism evidence="3 4">
    <name type="scientific">Drosophila pseudoobscura pseudoobscura</name>
    <name type="common">Fruit fly</name>
    <dbReference type="NCBI Taxonomy" id="46245"/>
    <lineage>
        <taxon>Eukaryota</taxon>
        <taxon>Metazoa</taxon>
        <taxon>Ecdysozoa</taxon>
        <taxon>Arthropoda</taxon>
        <taxon>Hexapoda</taxon>
        <taxon>Insecta</taxon>
        <taxon>Pterygota</taxon>
        <taxon>Neoptera</taxon>
        <taxon>Endopterygota</taxon>
        <taxon>Diptera</taxon>
        <taxon>Brachycera</taxon>
        <taxon>Muscomorpha</taxon>
        <taxon>Ephydroidea</taxon>
        <taxon>Drosophilidae</taxon>
        <taxon>Drosophila</taxon>
        <taxon>Sophophora</taxon>
    </lineage>
</organism>